<gene>
    <name evidence="4" type="ORF">B5G41_08510</name>
</gene>
<comment type="caution">
    <text evidence="4">The sequence shown here is derived from an EMBL/GenBank/DDBJ whole genome shotgun (WGS) entry which is preliminary data.</text>
</comment>
<feature type="coiled-coil region" evidence="1">
    <location>
        <begin position="223"/>
        <end position="250"/>
    </location>
</feature>
<reference evidence="5" key="1">
    <citation type="submission" date="2017-04" db="EMBL/GenBank/DDBJ databases">
        <title>Function of individual gut microbiota members based on whole genome sequencing of pure cultures obtained from chicken caecum.</title>
        <authorList>
            <person name="Medvecky M."/>
            <person name="Cejkova D."/>
            <person name="Polansky O."/>
            <person name="Karasova D."/>
            <person name="Kubasova T."/>
            <person name="Cizek A."/>
            <person name="Rychlik I."/>
        </authorList>
    </citation>
    <scope>NUCLEOTIDE SEQUENCE [LARGE SCALE GENOMIC DNA]</scope>
    <source>
        <strain evidence="5">An90</strain>
    </source>
</reference>
<dbReference type="PANTHER" id="PTHR32309:SF13">
    <property type="entry name" value="FERRIC ENTEROBACTIN TRANSPORT PROTEIN FEPE"/>
    <property type="match status" value="1"/>
</dbReference>
<dbReference type="InterPro" id="IPR027417">
    <property type="entry name" value="P-loop_NTPase"/>
</dbReference>
<dbReference type="PANTHER" id="PTHR32309">
    <property type="entry name" value="TYROSINE-PROTEIN KINASE"/>
    <property type="match status" value="1"/>
</dbReference>
<keyword evidence="3" id="KW-0812">Transmembrane</keyword>
<evidence type="ECO:0000256" key="3">
    <source>
        <dbReference type="SAM" id="Phobius"/>
    </source>
</evidence>
<dbReference type="InterPro" id="IPR050445">
    <property type="entry name" value="Bact_polysacc_biosynth/exp"/>
</dbReference>
<keyword evidence="1" id="KW-0175">Coiled coil</keyword>
<dbReference type="Gene3D" id="3.40.50.300">
    <property type="entry name" value="P-loop containing nucleotide triphosphate hydrolases"/>
    <property type="match status" value="1"/>
</dbReference>
<dbReference type="GO" id="GO:0005886">
    <property type="term" value="C:plasma membrane"/>
    <property type="evidence" value="ECO:0007669"/>
    <property type="project" value="TreeGrafter"/>
</dbReference>
<dbReference type="eggNOG" id="COG3206">
    <property type="taxonomic scope" value="Bacteria"/>
</dbReference>
<organism evidence="4 5">
    <name type="scientific">Alistipes onderdonkii</name>
    <dbReference type="NCBI Taxonomy" id="328813"/>
    <lineage>
        <taxon>Bacteria</taxon>
        <taxon>Pseudomonadati</taxon>
        <taxon>Bacteroidota</taxon>
        <taxon>Bacteroidia</taxon>
        <taxon>Bacteroidales</taxon>
        <taxon>Rikenellaceae</taxon>
        <taxon>Alistipes</taxon>
    </lineage>
</organism>
<sequence>MNYIAYTARFLYRIKWWLILCPLLVALLVYIKMGTKPRNYKSTTTIYTGIVSGYDITTTEGSRQDWNVINNAMDNLINIILSQSTLKNVSLRLYAQGLTHLDPDNDNQYLSARTSRYLLSKTPPDVMELVDHTSEKNTYENLRKYEEIDHNNHVYGMFHWSPPYYSYQALSQIKVKRLANSDMLEISYENDDPAIVYNTLIILNDEFVKQYRDLRFGETNNVIAYFESELERVGNNLRNLEDSLRDYNVQHRVINYDEQTKHIAALSRDYELRYEEILLNFESAEKLRASIEGQLEGLQETFRNNAEFIEKLHKIGSIYSRLSAAEAFQPETDGTEGISDRTAMPASRNDTGQLRRKLSEETRSLQELTTNIANQQYTKEGLSANTIVTEWLAAVLLAEKSRAELAVMKLRKQELDQKYTQFSPVGSTLKRKGREINFSEQSYLSILTALNTARLRQKNLQMTSATLKIINAPVLPLEAEPSKRKMMVAAAGLATLLFVLGFFILLELLDRTLRDKVRAERITKGRVIGAFPGKAYFGQRRFTKQYREIASRYIGNAAVNYFDPAKQPNVLNILSTERGDGKSLITEHLAAFFREADMKVRIVSWNKDFDIERKEYLLAEKLGDFVRDIPGEVPLAEADVVLVEYPPFATSSVPKELLRHAALSIVIAPANRTWKDTDQLLFEKAEKLSGRTPVVLCLNCAGRDVVQTFTGLMPPYSRLRRLGYQISQFGFTAVK</sequence>
<dbReference type="EMBL" id="NFHB01000005">
    <property type="protein sequence ID" value="OUN03081.1"/>
    <property type="molecule type" value="Genomic_DNA"/>
</dbReference>
<protein>
    <submittedName>
        <fullName evidence="4">Exopolysaccharide biosynthesis protein</fullName>
    </submittedName>
</protein>
<keyword evidence="3" id="KW-0472">Membrane</keyword>
<evidence type="ECO:0000256" key="2">
    <source>
        <dbReference type="SAM" id="MobiDB-lite"/>
    </source>
</evidence>
<feature type="region of interest" description="Disordered" evidence="2">
    <location>
        <begin position="330"/>
        <end position="351"/>
    </location>
</feature>
<feature type="transmembrane region" description="Helical" evidence="3">
    <location>
        <begin position="14"/>
        <end position="31"/>
    </location>
</feature>
<name>A0A1Y3QTR8_9BACT</name>
<evidence type="ECO:0000313" key="4">
    <source>
        <dbReference type="EMBL" id="OUN03081.1"/>
    </source>
</evidence>
<keyword evidence="3" id="KW-1133">Transmembrane helix</keyword>
<dbReference type="GO" id="GO:0004713">
    <property type="term" value="F:protein tyrosine kinase activity"/>
    <property type="evidence" value="ECO:0007669"/>
    <property type="project" value="TreeGrafter"/>
</dbReference>
<feature type="transmembrane region" description="Helical" evidence="3">
    <location>
        <begin position="486"/>
        <end position="506"/>
    </location>
</feature>
<evidence type="ECO:0000313" key="5">
    <source>
        <dbReference type="Proteomes" id="UP000195772"/>
    </source>
</evidence>
<proteinExistence type="predicted"/>
<dbReference type="OrthoDB" id="781284at2"/>
<dbReference type="RefSeq" id="WP_087402364.1">
    <property type="nucleotide sequence ID" value="NZ_NFHB01000005.1"/>
</dbReference>
<dbReference type="AlphaFoldDB" id="A0A1Y3QTR8"/>
<evidence type="ECO:0000256" key="1">
    <source>
        <dbReference type="SAM" id="Coils"/>
    </source>
</evidence>
<accession>A0A1Y3QTR8</accession>
<dbReference type="Proteomes" id="UP000195772">
    <property type="component" value="Unassembled WGS sequence"/>
</dbReference>
<dbReference type="eggNOG" id="COG1192">
    <property type="taxonomic scope" value="Bacteria"/>
</dbReference>